<dbReference type="EMBL" id="CADCVX010000506">
    <property type="protein sequence ID" value="CAA9529990.1"/>
    <property type="molecule type" value="Genomic_DNA"/>
</dbReference>
<sequence>MTFRKPFDLDLDLVVCLGCAPRVASPAVSDAVDVGGNEPDARVVQDPAPSSLAA</sequence>
<protein>
    <submittedName>
        <fullName evidence="1">Uncharacterized protein</fullName>
    </submittedName>
</protein>
<gene>
    <name evidence="1" type="ORF">AVDCRST_MAG91-2871</name>
</gene>
<accession>A0A6J4TQY5</accession>
<evidence type="ECO:0000313" key="1">
    <source>
        <dbReference type="EMBL" id="CAA9529990.1"/>
    </source>
</evidence>
<dbReference type="AlphaFoldDB" id="A0A6J4TQY5"/>
<proteinExistence type="predicted"/>
<organism evidence="1">
    <name type="scientific">uncultured Sphingomonadaceae bacterium</name>
    <dbReference type="NCBI Taxonomy" id="169976"/>
    <lineage>
        <taxon>Bacteria</taxon>
        <taxon>Pseudomonadati</taxon>
        <taxon>Pseudomonadota</taxon>
        <taxon>Alphaproteobacteria</taxon>
        <taxon>Sphingomonadales</taxon>
        <taxon>Sphingomonadaceae</taxon>
        <taxon>environmental samples</taxon>
    </lineage>
</organism>
<name>A0A6J4TQY5_9SPHN</name>
<reference evidence="1" key="1">
    <citation type="submission" date="2020-02" db="EMBL/GenBank/DDBJ databases">
        <authorList>
            <person name="Meier V. D."/>
        </authorList>
    </citation>
    <scope>NUCLEOTIDE SEQUENCE</scope>
    <source>
        <strain evidence="1">AVDCRST_MAG91</strain>
    </source>
</reference>